<evidence type="ECO:0000256" key="7">
    <source>
        <dbReference type="ARBA" id="ARBA00023136"/>
    </source>
</evidence>
<gene>
    <name evidence="10" type="ORF">SAMN05192555_105226</name>
</gene>
<dbReference type="InterPro" id="IPR000515">
    <property type="entry name" value="MetI-like"/>
</dbReference>
<evidence type="ECO:0000313" key="10">
    <source>
        <dbReference type="EMBL" id="SDL59490.1"/>
    </source>
</evidence>
<dbReference type="OrthoDB" id="9807047at2"/>
<keyword evidence="6 8" id="KW-1133">Transmembrane helix</keyword>
<feature type="transmembrane region" description="Helical" evidence="8">
    <location>
        <begin position="200"/>
        <end position="225"/>
    </location>
</feature>
<keyword evidence="5 8" id="KW-0812">Transmembrane</keyword>
<keyword evidence="3 8" id="KW-0813">Transport</keyword>
<dbReference type="AlphaFoldDB" id="A0A1G9LC18"/>
<dbReference type="EMBL" id="FNGH01000005">
    <property type="protein sequence ID" value="SDL59490.1"/>
    <property type="molecule type" value="Genomic_DNA"/>
</dbReference>
<sequence length="282" mass="31263">MAISNTLRGWGFVTPALFWTLAFFVAPFAIMVAMSLATLEGRELIWGLDLANYRRLFGQSFLSGAIIVSLQITLTVTLISILLAYPLAWIIAFRVPPRWQRLVLLLAILPFWTSYVVRSYSWLLVLSREGIVNNALMSLGVIAEPLQMASTRFATVTGFVHFFVMLLTLTIFANLVQLSPNYRRAATDLGASGWQAFRHVILPLTLPGIMVGAFLTFVLCIGDYITPQILGGNNELTVPQVIMVQLGRRGDFPLAAALSIVLMGLVTLAYLASARWLRLDRV</sequence>
<feature type="transmembrane region" description="Helical" evidence="8">
    <location>
        <begin position="159"/>
        <end position="179"/>
    </location>
</feature>
<dbReference type="Pfam" id="PF00528">
    <property type="entry name" value="BPD_transp_1"/>
    <property type="match status" value="1"/>
</dbReference>
<dbReference type="RefSeq" id="WP_089658050.1">
    <property type="nucleotide sequence ID" value="NZ_FNGH01000005.1"/>
</dbReference>
<dbReference type="PANTHER" id="PTHR42929:SF5">
    <property type="entry name" value="ABC TRANSPORTER PERMEASE PROTEIN"/>
    <property type="match status" value="1"/>
</dbReference>
<dbReference type="GO" id="GO:0055085">
    <property type="term" value="P:transmembrane transport"/>
    <property type="evidence" value="ECO:0007669"/>
    <property type="project" value="InterPro"/>
</dbReference>
<dbReference type="STRING" id="48727.SAMN05192555_105226"/>
<feature type="transmembrane region" description="Helical" evidence="8">
    <location>
        <begin position="252"/>
        <end position="272"/>
    </location>
</feature>
<evidence type="ECO:0000256" key="4">
    <source>
        <dbReference type="ARBA" id="ARBA00022475"/>
    </source>
</evidence>
<evidence type="ECO:0000256" key="8">
    <source>
        <dbReference type="RuleBase" id="RU363032"/>
    </source>
</evidence>
<comment type="subcellular location">
    <subcellularLocation>
        <location evidence="1 8">Cell membrane</location>
        <topology evidence="1 8">Multi-pass membrane protein</topology>
    </subcellularLocation>
</comment>
<feature type="domain" description="ABC transmembrane type-1" evidence="9">
    <location>
        <begin position="66"/>
        <end position="273"/>
    </location>
</feature>
<keyword evidence="4" id="KW-1003">Cell membrane</keyword>
<evidence type="ECO:0000256" key="5">
    <source>
        <dbReference type="ARBA" id="ARBA00022692"/>
    </source>
</evidence>
<feature type="transmembrane region" description="Helical" evidence="8">
    <location>
        <begin position="60"/>
        <end position="93"/>
    </location>
</feature>
<evidence type="ECO:0000256" key="2">
    <source>
        <dbReference type="ARBA" id="ARBA00007069"/>
    </source>
</evidence>
<dbReference type="CDD" id="cd06261">
    <property type="entry name" value="TM_PBP2"/>
    <property type="match status" value="1"/>
</dbReference>
<organism evidence="10 11">
    <name type="scientific">Franzmannia pantelleriensis</name>
    <dbReference type="NCBI Taxonomy" id="48727"/>
    <lineage>
        <taxon>Bacteria</taxon>
        <taxon>Pseudomonadati</taxon>
        <taxon>Pseudomonadota</taxon>
        <taxon>Gammaproteobacteria</taxon>
        <taxon>Oceanospirillales</taxon>
        <taxon>Halomonadaceae</taxon>
        <taxon>Franzmannia</taxon>
    </lineage>
</organism>
<evidence type="ECO:0000259" key="9">
    <source>
        <dbReference type="PROSITE" id="PS50928"/>
    </source>
</evidence>
<keyword evidence="11" id="KW-1185">Reference proteome</keyword>
<reference evidence="11" key="1">
    <citation type="submission" date="2016-10" db="EMBL/GenBank/DDBJ databases">
        <authorList>
            <person name="Varghese N."/>
            <person name="Submissions S."/>
        </authorList>
    </citation>
    <scope>NUCLEOTIDE SEQUENCE [LARGE SCALE GENOMIC DNA]</scope>
    <source>
        <strain evidence="11">AAP</strain>
    </source>
</reference>
<dbReference type="GO" id="GO:0005886">
    <property type="term" value="C:plasma membrane"/>
    <property type="evidence" value="ECO:0007669"/>
    <property type="project" value="UniProtKB-SubCell"/>
</dbReference>
<accession>A0A1G9LC18</accession>
<evidence type="ECO:0000313" key="11">
    <source>
        <dbReference type="Proteomes" id="UP000199107"/>
    </source>
</evidence>
<dbReference type="PANTHER" id="PTHR42929">
    <property type="entry name" value="INNER MEMBRANE ABC TRANSPORTER PERMEASE PROTEIN YDCU-RELATED-RELATED"/>
    <property type="match status" value="1"/>
</dbReference>
<dbReference type="Proteomes" id="UP000199107">
    <property type="component" value="Unassembled WGS sequence"/>
</dbReference>
<proteinExistence type="inferred from homology"/>
<feature type="transmembrane region" description="Helical" evidence="8">
    <location>
        <begin position="99"/>
        <end position="118"/>
    </location>
</feature>
<protein>
    <submittedName>
        <fullName evidence="10">Spermidine/putrescine transport system permease protein</fullName>
    </submittedName>
</protein>
<comment type="similarity">
    <text evidence="2">Belongs to the binding-protein-dependent transport system permease family. CysTW subfamily.</text>
</comment>
<evidence type="ECO:0000256" key="6">
    <source>
        <dbReference type="ARBA" id="ARBA00022989"/>
    </source>
</evidence>
<name>A0A1G9LC18_9GAMM</name>
<keyword evidence="7 8" id="KW-0472">Membrane</keyword>
<evidence type="ECO:0000256" key="1">
    <source>
        <dbReference type="ARBA" id="ARBA00004651"/>
    </source>
</evidence>
<feature type="transmembrane region" description="Helical" evidence="8">
    <location>
        <begin position="16"/>
        <end position="39"/>
    </location>
</feature>
<dbReference type="PROSITE" id="PS50928">
    <property type="entry name" value="ABC_TM1"/>
    <property type="match status" value="1"/>
</dbReference>
<evidence type="ECO:0000256" key="3">
    <source>
        <dbReference type="ARBA" id="ARBA00022448"/>
    </source>
</evidence>
<dbReference type="InterPro" id="IPR035906">
    <property type="entry name" value="MetI-like_sf"/>
</dbReference>
<dbReference type="Gene3D" id="1.10.3720.10">
    <property type="entry name" value="MetI-like"/>
    <property type="match status" value="1"/>
</dbReference>
<dbReference type="SUPFAM" id="SSF161098">
    <property type="entry name" value="MetI-like"/>
    <property type="match status" value="1"/>
</dbReference>